<comment type="caution">
    <text evidence="1">The sequence shown here is derived from an EMBL/GenBank/DDBJ whole genome shotgun (WGS) entry which is preliminary data.</text>
</comment>
<dbReference type="RefSeq" id="WP_150001881.1">
    <property type="nucleotide sequence ID" value="NZ_BKCM01000003.1"/>
</dbReference>
<dbReference type="Pfam" id="PF13710">
    <property type="entry name" value="ACT_5"/>
    <property type="match status" value="1"/>
</dbReference>
<proteinExistence type="predicted"/>
<accession>A0A5A7MZD5</accession>
<protein>
    <submittedName>
        <fullName evidence="1">Uncharacterized protein</fullName>
    </submittedName>
</protein>
<dbReference type="Proteomes" id="UP000325187">
    <property type="component" value="Unassembled WGS sequence"/>
</dbReference>
<organism evidence="1 2">
    <name type="scientific">Iodidimonas gelatinilytica</name>
    <dbReference type="NCBI Taxonomy" id="1236966"/>
    <lineage>
        <taxon>Bacteria</taxon>
        <taxon>Pseudomonadati</taxon>
        <taxon>Pseudomonadota</taxon>
        <taxon>Alphaproteobacteria</taxon>
        <taxon>Iodidimonadales</taxon>
        <taxon>Iodidimonadaceae</taxon>
        <taxon>Iodidimonas</taxon>
    </lineage>
</organism>
<dbReference type="AlphaFoldDB" id="A0A5A7MZD5"/>
<sequence>MTLNMLLMLDPSHGALLRVLGTIERRGWVVRDMTMRSTDCEERAVRILAHRKALHAGSAETLMRHLAKLICVREVAQETHTQPLAAAAVTALGNRTSSGTQSPYYAIGAVR</sequence>
<dbReference type="EMBL" id="BKCM01000003">
    <property type="protein sequence ID" value="GER00146.1"/>
    <property type="molecule type" value="Genomic_DNA"/>
</dbReference>
<gene>
    <name evidence="1" type="ORF">JCM17845_07690</name>
</gene>
<evidence type="ECO:0000313" key="1">
    <source>
        <dbReference type="EMBL" id="GER00146.1"/>
    </source>
</evidence>
<reference evidence="1 2" key="1">
    <citation type="submission" date="2019-09" db="EMBL/GenBank/DDBJ databases">
        <title>NBRP : Genome information of microbial organism related human and environment.</title>
        <authorList>
            <person name="Hattori M."/>
            <person name="Oshima K."/>
            <person name="Inaba H."/>
            <person name="Suda W."/>
            <person name="Sakamoto M."/>
            <person name="Iino T."/>
            <person name="Kitahara M."/>
            <person name="Oshida Y."/>
            <person name="Iida T."/>
            <person name="Kudo T."/>
            <person name="Itoh T."/>
            <person name="Ohkuma M."/>
        </authorList>
    </citation>
    <scope>NUCLEOTIDE SEQUENCE [LARGE SCALE GENOMIC DNA]</scope>
    <source>
        <strain evidence="1 2">Mie-1</strain>
    </source>
</reference>
<keyword evidence="2" id="KW-1185">Reference proteome</keyword>
<evidence type="ECO:0000313" key="2">
    <source>
        <dbReference type="Proteomes" id="UP000325187"/>
    </source>
</evidence>
<name>A0A5A7MZD5_9PROT</name>